<keyword evidence="1" id="KW-0732">Signal</keyword>
<dbReference type="EMBL" id="AP021879">
    <property type="protein sequence ID" value="BBO88518.1"/>
    <property type="molecule type" value="Genomic_DNA"/>
</dbReference>
<name>A0A5K8A7Y0_9BACT</name>
<dbReference type="Proteomes" id="UP000422108">
    <property type="component" value="Chromosome"/>
</dbReference>
<organism evidence="2 3">
    <name type="scientific">Desulfosarcina ovata subsp. ovata</name>
    <dbReference type="NCBI Taxonomy" id="2752305"/>
    <lineage>
        <taxon>Bacteria</taxon>
        <taxon>Pseudomonadati</taxon>
        <taxon>Thermodesulfobacteriota</taxon>
        <taxon>Desulfobacteria</taxon>
        <taxon>Desulfobacterales</taxon>
        <taxon>Desulfosarcinaceae</taxon>
        <taxon>Desulfosarcina</taxon>
    </lineage>
</organism>
<protein>
    <recommendedName>
        <fullName evidence="4">3-keto-disaccharide hydrolase domain-containing protein</fullName>
    </recommendedName>
</protein>
<accession>A0A5K8A7Y0</accession>
<gene>
    <name evidence="2" type="ORF">DSCOOX_16980</name>
</gene>
<sequence length="287" mass="31730">MAKIFKIFLATCIFCLFTGLAFGKTLFSDSLNWSGSDFNGSGGWQYVNFEKLSTGGVNNSGCMRDYGTGGKAYIDIEGLGNYLELYIRFYAKVEKSTAGQKWLKIFGQRADGDSSTYANVTFGRVYETGYLKQISYGASGAARDTSNVEDYNLSGLFFPSSEWTCYEYHIKFAQAPEWNNGIFEAWVDGVKVAAHYNINNRGTEQSGLYIDEINFDGYGQSSDSAIGYRYIDEVVVSTEPIGTLDSDQSNTSSLTAPENFRVQELNLTFRTSETVITKFIAQGGASL</sequence>
<dbReference type="RefSeq" id="WP_155309817.1">
    <property type="nucleotide sequence ID" value="NZ_AP021879.1"/>
</dbReference>
<evidence type="ECO:0000313" key="3">
    <source>
        <dbReference type="Proteomes" id="UP000422108"/>
    </source>
</evidence>
<evidence type="ECO:0008006" key="4">
    <source>
        <dbReference type="Google" id="ProtNLM"/>
    </source>
</evidence>
<dbReference type="AlphaFoldDB" id="A0A5K8A7Y0"/>
<evidence type="ECO:0000313" key="2">
    <source>
        <dbReference type="EMBL" id="BBO88518.1"/>
    </source>
</evidence>
<dbReference type="Gene3D" id="2.60.120.200">
    <property type="match status" value="1"/>
</dbReference>
<reference evidence="2 3" key="1">
    <citation type="submission" date="2019-11" db="EMBL/GenBank/DDBJ databases">
        <title>Comparative genomics of hydrocarbon-degrading Desulfosarcina strains.</title>
        <authorList>
            <person name="Watanabe M."/>
            <person name="Kojima H."/>
            <person name="Fukui M."/>
        </authorList>
    </citation>
    <scope>NUCLEOTIDE SEQUENCE [LARGE SCALE GENOMIC DNA]</scope>
    <source>
        <strain evidence="3">oXyS1</strain>
    </source>
</reference>
<feature type="signal peptide" evidence="1">
    <location>
        <begin position="1"/>
        <end position="23"/>
    </location>
</feature>
<feature type="chain" id="PRO_5024329951" description="3-keto-disaccharide hydrolase domain-containing protein" evidence="1">
    <location>
        <begin position="24"/>
        <end position="287"/>
    </location>
</feature>
<keyword evidence="3" id="KW-1185">Reference proteome</keyword>
<evidence type="ECO:0000256" key="1">
    <source>
        <dbReference type="SAM" id="SignalP"/>
    </source>
</evidence>
<proteinExistence type="predicted"/>